<dbReference type="PANTHER" id="PTHR21327:SF18">
    <property type="entry name" value="3,4-DIHYDROXY-2-BUTANONE 4-PHOSPHATE SYNTHASE"/>
    <property type="match status" value="1"/>
</dbReference>
<dbReference type="AlphaFoldDB" id="A0AAW4XRX3"/>
<evidence type="ECO:0000256" key="10">
    <source>
        <dbReference type="ARBA" id="ARBA00049295"/>
    </source>
</evidence>
<dbReference type="InterPro" id="IPR032677">
    <property type="entry name" value="GTP_cyclohydro_II"/>
</dbReference>
<keyword evidence="5" id="KW-0479">Metal-binding</keyword>
<evidence type="ECO:0000259" key="11">
    <source>
        <dbReference type="Pfam" id="PF00925"/>
    </source>
</evidence>
<keyword evidence="6" id="KW-0547">Nucleotide-binding</keyword>
<dbReference type="GO" id="GO:0003935">
    <property type="term" value="F:GTP cyclohydrolase II activity"/>
    <property type="evidence" value="ECO:0007669"/>
    <property type="project" value="UniProtKB-EC"/>
</dbReference>
<dbReference type="GO" id="GO:0005525">
    <property type="term" value="F:GTP binding"/>
    <property type="evidence" value="ECO:0007669"/>
    <property type="project" value="UniProtKB-KW"/>
</dbReference>
<dbReference type="NCBIfam" id="NF001591">
    <property type="entry name" value="PRK00393.1"/>
    <property type="match status" value="1"/>
</dbReference>
<comment type="pathway">
    <text evidence="2">Cofactor biosynthesis; riboflavin biosynthesis; 5-amino-6-(D-ribitylamino)uracil from GTP: step 1/4.</text>
</comment>
<comment type="catalytic activity">
    <reaction evidence="10">
        <text>GTP + 4 H2O = 2,5-diamino-6-hydroxy-4-(5-phosphoribosylamino)-pyrimidine + formate + 2 phosphate + 3 H(+)</text>
        <dbReference type="Rhea" id="RHEA:23704"/>
        <dbReference type="ChEBI" id="CHEBI:15377"/>
        <dbReference type="ChEBI" id="CHEBI:15378"/>
        <dbReference type="ChEBI" id="CHEBI:15740"/>
        <dbReference type="ChEBI" id="CHEBI:37565"/>
        <dbReference type="ChEBI" id="CHEBI:43474"/>
        <dbReference type="ChEBI" id="CHEBI:58614"/>
        <dbReference type="EC" id="3.5.4.25"/>
    </reaction>
</comment>
<dbReference type="GO" id="GO:0005829">
    <property type="term" value="C:cytosol"/>
    <property type="evidence" value="ECO:0007669"/>
    <property type="project" value="TreeGrafter"/>
</dbReference>
<keyword evidence="7 12" id="KW-0378">Hydrolase</keyword>
<keyword evidence="8" id="KW-0862">Zinc</keyword>
<evidence type="ECO:0000256" key="8">
    <source>
        <dbReference type="ARBA" id="ARBA00022833"/>
    </source>
</evidence>
<feature type="domain" description="GTP cyclohydrolase II" evidence="11">
    <location>
        <begin position="22"/>
        <end position="172"/>
    </location>
</feature>
<comment type="cofactor">
    <cofactor evidence="1">
        <name>Zn(2+)</name>
        <dbReference type="ChEBI" id="CHEBI:29105"/>
    </cofactor>
</comment>
<evidence type="ECO:0000256" key="9">
    <source>
        <dbReference type="ARBA" id="ARBA00023134"/>
    </source>
</evidence>
<proteinExistence type="predicted"/>
<comment type="caution">
    <text evidence="12">The sequence shown here is derived from an EMBL/GenBank/DDBJ whole genome shotgun (WGS) entry which is preliminary data.</text>
</comment>
<name>A0AAW4XRX3_9BURK</name>
<dbReference type="SUPFAM" id="SSF142695">
    <property type="entry name" value="RibA-like"/>
    <property type="match status" value="1"/>
</dbReference>
<evidence type="ECO:0000256" key="5">
    <source>
        <dbReference type="ARBA" id="ARBA00022723"/>
    </source>
</evidence>
<evidence type="ECO:0000256" key="4">
    <source>
        <dbReference type="ARBA" id="ARBA00022619"/>
    </source>
</evidence>
<evidence type="ECO:0000313" key="12">
    <source>
        <dbReference type="EMBL" id="MCD2164110.1"/>
    </source>
</evidence>
<dbReference type="EC" id="3.5.4.25" evidence="3"/>
<evidence type="ECO:0000256" key="2">
    <source>
        <dbReference type="ARBA" id="ARBA00004853"/>
    </source>
</evidence>
<keyword evidence="9" id="KW-0342">GTP-binding</keyword>
<sequence length="206" mass="22709">MATVRNIARLPILLNNGGTALAKIISFWHLSDNGEHFALQFERLTRNAPLVRLHSECVTGDVLGSARCDCGPQLHEAVHRLHQEGGLLLYLRQEGRGIGLYRKLEAYCLQEQGLDTYAANRALGHKDDERSYQVAADMLKALDIPTIRLLSNNPDKASQLLAAGIGIAARIPTGVFCNTENSLYLSSKVKVTSHTIDLPSYYKDTP</sequence>
<dbReference type="PANTHER" id="PTHR21327">
    <property type="entry name" value="GTP CYCLOHYDROLASE II-RELATED"/>
    <property type="match status" value="1"/>
</dbReference>
<dbReference type="EMBL" id="JAJNCT010000005">
    <property type="protein sequence ID" value="MCD2164110.1"/>
    <property type="molecule type" value="Genomic_DNA"/>
</dbReference>
<dbReference type="GO" id="GO:0009231">
    <property type="term" value="P:riboflavin biosynthetic process"/>
    <property type="evidence" value="ECO:0007669"/>
    <property type="project" value="UniProtKB-KW"/>
</dbReference>
<accession>A0AAW4XRX3</accession>
<evidence type="ECO:0000256" key="7">
    <source>
        <dbReference type="ARBA" id="ARBA00022801"/>
    </source>
</evidence>
<dbReference type="GO" id="GO:0046872">
    <property type="term" value="F:metal ion binding"/>
    <property type="evidence" value="ECO:0007669"/>
    <property type="project" value="UniProtKB-KW"/>
</dbReference>
<dbReference type="RefSeq" id="WP_230771230.1">
    <property type="nucleotide sequence ID" value="NZ_JAJNCT010000005.1"/>
</dbReference>
<reference evidence="12 13" key="1">
    <citation type="submission" date="2021-11" db="EMBL/GenBank/DDBJ databases">
        <title>Genome sequence.</title>
        <authorList>
            <person name="Sun Q."/>
        </authorList>
    </citation>
    <scope>NUCLEOTIDE SEQUENCE [LARGE SCALE GENOMIC DNA]</scope>
    <source>
        <strain evidence="12 13">KCTC 12005</strain>
    </source>
</reference>
<keyword evidence="4" id="KW-0686">Riboflavin biosynthesis</keyword>
<dbReference type="InterPro" id="IPR000926">
    <property type="entry name" value="RibA"/>
</dbReference>
<dbReference type="Proteomes" id="UP001199260">
    <property type="component" value="Unassembled WGS sequence"/>
</dbReference>
<evidence type="ECO:0000256" key="6">
    <source>
        <dbReference type="ARBA" id="ARBA00022741"/>
    </source>
</evidence>
<dbReference type="CDD" id="cd00641">
    <property type="entry name" value="GTP_cyclohydro2"/>
    <property type="match status" value="1"/>
</dbReference>
<evidence type="ECO:0000313" key="13">
    <source>
        <dbReference type="Proteomes" id="UP001199260"/>
    </source>
</evidence>
<dbReference type="InterPro" id="IPR036144">
    <property type="entry name" value="RibA-like_sf"/>
</dbReference>
<organism evidence="12 13">
    <name type="scientific">Comamonas koreensis</name>
    <dbReference type="NCBI Taxonomy" id="160825"/>
    <lineage>
        <taxon>Bacteria</taxon>
        <taxon>Pseudomonadati</taxon>
        <taxon>Pseudomonadota</taxon>
        <taxon>Betaproteobacteria</taxon>
        <taxon>Burkholderiales</taxon>
        <taxon>Comamonadaceae</taxon>
        <taxon>Comamonas</taxon>
    </lineage>
</organism>
<protein>
    <recommendedName>
        <fullName evidence="3">GTP cyclohydrolase II</fullName>
        <ecNumber evidence="3">3.5.4.25</ecNumber>
    </recommendedName>
</protein>
<gene>
    <name evidence="12" type="primary">ribA</name>
    <name evidence="12" type="ORF">LPW39_03055</name>
</gene>
<dbReference type="Pfam" id="PF00925">
    <property type="entry name" value="GTP_cyclohydro2"/>
    <property type="match status" value="1"/>
</dbReference>
<evidence type="ECO:0000256" key="1">
    <source>
        <dbReference type="ARBA" id="ARBA00001947"/>
    </source>
</evidence>
<keyword evidence="13" id="KW-1185">Reference proteome</keyword>
<dbReference type="Gene3D" id="3.40.50.10990">
    <property type="entry name" value="GTP cyclohydrolase II"/>
    <property type="match status" value="1"/>
</dbReference>
<evidence type="ECO:0000256" key="3">
    <source>
        <dbReference type="ARBA" id="ARBA00012762"/>
    </source>
</evidence>